<dbReference type="Gene3D" id="2.60.40.1180">
    <property type="entry name" value="Golgi alpha-mannosidase II"/>
    <property type="match status" value="1"/>
</dbReference>
<evidence type="ECO:0000256" key="1">
    <source>
        <dbReference type="ARBA" id="ARBA00000548"/>
    </source>
</evidence>
<evidence type="ECO:0000256" key="3">
    <source>
        <dbReference type="ARBA" id="ARBA00008061"/>
    </source>
</evidence>
<comment type="catalytic activity">
    <reaction evidence="1 9">
        <text>Endohydrolysis of (1-&gt;4)-alpha-D-glucosidic linkages in polysaccharides containing three or more (1-&gt;4)-alpha-linked D-glucose units.</text>
        <dbReference type="EC" id="3.2.1.1"/>
    </reaction>
</comment>
<protein>
    <recommendedName>
        <fullName evidence="4 9">Alpha-amylase</fullName>
        <ecNumber evidence="4 9">3.2.1.1</ecNumber>
    </recommendedName>
</protein>
<evidence type="ECO:0000256" key="2">
    <source>
        <dbReference type="ARBA" id="ARBA00001913"/>
    </source>
</evidence>
<dbReference type="SUPFAM" id="SSF51011">
    <property type="entry name" value="Glycosyl hydrolase domain"/>
    <property type="match status" value="1"/>
</dbReference>
<dbReference type="PRINTS" id="PR00110">
    <property type="entry name" value="ALPHAAMYLASE"/>
</dbReference>
<keyword evidence="6 9" id="KW-0119">Carbohydrate metabolism</keyword>
<comment type="caution">
    <text evidence="13">The sequence shown here is derived from an EMBL/GenBank/DDBJ whole genome shotgun (WGS) entry which is preliminary data.</text>
</comment>
<evidence type="ECO:0000256" key="7">
    <source>
        <dbReference type="ARBA" id="ARBA00023295"/>
    </source>
</evidence>
<keyword evidence="5 9" id="KW-0378">Hydrolase</keyword>
<evidence type="ECO:0000256" key="6">
    <source>
        <dbReference type="ARBA" id="ARBA00023277"/>
    </source>
</evidence>
<evidence type="ECO:0000256" key="9">
    <source>
        <dbReference type="RuleBase" id="RU361134"/>
    </source>
</evidence>
<dbReference type="EC" id="3.2.1.1" evidence="4 9"/>
<dbReference type="EMBL" id="JBHFFA010000002">
    <property type="protein sequence ID" value="KAL2645486.1"/>
    <property type="molecule type" value="Genomic_DNA"/>
</dbReference>
<evidence type="ECO:0000256" key="10">
    <source>
        <dbReference type="SAM" id="MobiDB-lite"/>
    </source>
</evidence>
<evidence type="ECO:0000256" key="8">
    <source>
        <dbReference type="RuleBase" id="RU003615"/>
    </source>
</evidence>
<feature type="domain" description="Alpha-amylase C-terminal beta-sheet" evidence="12">
    <location>
        <begin position="382"/>
        <end position="439"/>
    </location>
</feature>
<dbReference type="InterPro" id="IPR006047">
    <property type="entry name" value="GH13_cat_dom"/>
</dbReference>
<organism evidence="13 14">
    <name type="scientific">Riccia fluitans</name>
    <dbReference type="NCBI Taxonomy" id="41844"/>
    <lineage>
        <taxon>Eukaryota</taxon>
        <taxon>Viridiplantae</taxon>
        <taxon>Streptophyta</taxon>
        <taxon>Embryophyta</taxon>
        <taxon>Marchantiophyta</taxon>
        <taxon>Marchantiopsida</taxon>
        <taxon>Marchantiidae</taxon>
        <taxon>Marchantiales</taxon>
        <taxon>Ricciaceae</taxon>
        <taxon>Riccia</taxon>
    </lineage>
</organism>
<dbReference type="Proteomes" id="UP001605036">
    <property type="component" value="Unassembled WGS sequence"/>
</dbReference>
<feature type="domain" description="Glycosyl hydrolase family 13 catalytic" evidence="11">
    <location>
        <begin position="52"/>
        <end position="387"/>
    </location>
</feature>
<evidence type="ECO:0000259" key="11">
    <source>
        <dbReference type="SMART" id="SM00642"/>
    </source>
</evidence>
<dbReference type="CDD" id="cd11314">
    <property type="entry name" value="AmyAc_arch_bac_plant_AmyA"/>
    <property type="match status" value="1"/>
</dbReference>
<evidence type="ECO:0000313" key="14">
    <source>
        <dbReference type="Proteomes" id="UP001605036"/>
    </source>
</evidence>
<comment type="cofactor">
    <cofactor evidence="2">
        <name>Ca(2+)</name>
        <dbReference type="ChEBI" id="CHEBI:29108"/>
    </cofactor>
</comment>
<dbReference type="InterPro" id="IPR013780">
    <property type="entry name" value="Glyco_hydro_b"/>
</dbReference>
<dbReference type="Gene3D" id="3.20.20.80">
    <property type="entry name" value="Glycosidases"/>
    <property type="match status" value="1"/>
</dbReference>
<dbReference type="InterPro" id="IPR006046">
    <property type="entry name" value="Alpha_amylase"/>
</dbReference>
<sequence length="457" mass="52153">MAKPVESDSDGDAKEQNGETTCEIMGEEGVDVLNEKKDVKITGQDVIRAGEEILLQAFNWESHKHSWWKNLEPKIPEIAAAGFTALWLPPSSRSFAPEGYLPMDYYDLNTAYGTEGELRQLIKTIRGNKMKPMADIVINHRIGSTKGINGIYNRYDNMSMPWDEHAITCDSGGLGNPATGAIFEGAPNIDHTQEFVRNDLKKWMRWLLNDVGYNSFRFDFAKGYSPSFVKEYIEASDPVFSVGEFWDTCNYHLTYLDYDQDSHRQRIVDWIDGTGCLACCFDFTTKAILQEACRRKEWWRLRDPQGKPTGVMGLWPSRAVTFIDNHDTGSTQAHWPFPSDRILQGYAYILTHPGQPSVFYDHFFDWGEKIKKALVDLIQIRKRNGLHSRSSIKIYEANESIYAACIDGKISVKLGDGDWDPAYGWKLATSGQSYAVWERPVGEQPKIRSWSFEMCLR</sequence>
<dbReference type="Pfam" id="PF00128">
    <property type="entry name" value="Alpha-amylase"/>
    <property type="match status" value="1"/>
</dbReference>
<evidence type="ECO:0000313" key="13">
    <source>
        <dbReference type="EMBL" id="KAL2645486.1"/>
    </source>
</evidence>
<evidence type="ECO:0000256" key="5">
    <source>
        <dbReference type="ARBA" id="ARBA00022801"/>
    </source>
</evidence>
<feature type="region of interest" description="Disordered" evidence="10">
    <location>
        <begin position="1"/>
        <end position="20"/>
    </location>
</feature>
<comment type="similarity">
    <text evidence="3 8">Belongs to the glycosyl hydrolase 13 family.</text>
</comment>
<dbReference type="InterPro" id="IPR017853">
    <property type="entry name" value="GH"/>
</dbReference>
<dbReference type="SUPFAM" id="SSF51445">
    <property type="entry name" value="(Trans)glycosidases"/>
    <property type="match status" value="1"/>
</dbReference>
<dbReference type="Pfam" id="PF07821">
    <property type="entry name" value="Alpha-amyl_C2"/>
    <property type="match status" value="1"/>
</dbReference>
<keyword evidence="14" id="KW-1185">Reference proteome</keyword>
<evidence type="ECO:0000259" key="12">
    <source>
        <dbReference type="SMART" id="SM00810"/>
    </source>
</evidence>
<dbReference type="AlphaFoldDB" id="A0ABD1ZCE6"/>
<dbReference type="GO" id="GO:0004556">
    <property type="term" value="F:alpha-amylase activity"/>
    <property type="evidence" value="ECO:0007669"/>
    <property type="project" value="UniProtKB-UniRule"/>
</dbReference>
<dbReference type="PANTHER" id="PTHR43447">
    <property type="entry name" value="ALPHA-AMYLASE"/>
    <property type="match status" value="1"/>
</dbReference>
<reference evidence="13 14" key="1">
    <citation type="submission" date="2024-09" db="EMBL/GenBank/DDBJ databases">
        <title>Chromosome-scale assembly of Riccia fluitans.</title>
        <authorList>
            <person name="Paukszto L."/>
            <person name="Sawicki J."/>
            <person name="Karawczyk K."/>
            <person name="Piernik-Szablinska J."/>
            <person name="Szczecinska M."/>
            <person name="Mazdziarz M."/>
        </authorList>
    </citation>
    <scope>NUCLEOTIDE SEQUENCE [LARGE SCALE GENOMIC DNA]</scope>
    <source>
        <strain evidence="13">Rf_01</strain>
        <tissue evidence="13">Aerial parts of the thallus</tissue>
    </source>
</reference>
<name>A0ABD1ZCE6_9MARC</name>
<evidence type="ECO:0000256" key="4">
    <source>
        <dbReference type="ARBA" id="ARBA00012595"/>
    </source>
</evidence>
<keyword evidence="7 9" id="KW-0326">Glycosidase</keyword>
<proteinExistence type="inferred from homology"/>
<dbReference type="SMART" id="SM00642">
    <property type="entry name" value="Aamy"/>
    <property type="match status" value="1"/>
</dbReference>
<dbReference type="SMART" id="SM00810">
    <property type="entry name" value="Alpha-amyl_C2"/>
    <property type="match status" value="1"/>
</dbReference>
<dbReference type="InterPro" id="IPR012850">
    <property type="entry name" value="A-amylase_bs_C"/>
</dbReference>
<accession>A0ABD1ZCE6</accession>
<gene>
    <name evidence="13" type="ORF">R1flu_013073</name>
</gene>